<evidence type="ECO:0000313" key="3">
    <source>
        <dbReference type="Proteomes" id="UP000518887"/>
    </source>
</evidence>
<comment type="caution">
    <text evidence="2">The sequence shown here is derived from an EMBL/GenBank/DDBJ whole genome shotgun (WGS) entry which is preliminary data.</text>
</comment>
<dbReference type="InterPro" id="IPR051312">
    <property type="entry name" value="Diverse_Substr_Oxidored"/>
</dbReference>
<accession>A0A7W8G817</accession>
<gene>
    <name evidence="2" type="ORF">HNP76_000884</name>
</gene>
<proteinExistence type="predicted"/>
<dbReference type="GO" id="GO:0016491">
    <property type="term" value="F:oxidoreductase activity"/>
    <property type="evidence" value="ECO:0007669"/>
    <property type="project" value="InterPro"/>
</dbReference>
<dbReference type="InterPro" id="IPR016169">
    <property type="entry name" value="FAD-bd_PCMH_sub2"/>
</dbReference>
<evidence type="ECO:0000259" key="1">
    <source>
        <dbReference type="PROSITE" id="PS51387"/>
    </source>
</evidence>
<feature type="domain" description="FAD-binding PCMH-type" evidence="1">
    <location>
        <begin position="1"/>
        <end position="163"/>
    </location>
</feature>
<dbReference type="AlphaFoldDB" id="A0A7W8G817"/>
<dbReference type="SUPFAM" id="SSF56176">
    <property type="entry name" value="FAD-binding/transporter-associated domain-like"/>
    <property type="match status" value="1"/>
</dbReference>
<name>A0A7W8G817_9SPIR</name>
<dbReference type="PANTHER" id="PTHR42659">
    <property type="entry name" value="XANTHINE DEHYDROGENASE SUBUNIT C-RELATED"/>
    <property type="match status" value="1"/>
</dbReference>
<dbReference type="PROSITE" id="PS51387">
    <property type="entry name" value="FAD_PCMH"/>
    <property type="match status" value="1"/>
</dbReference>
<reference evidence="2 3" key="1">
    <citation type="submission" date="2020-08" db="EMBL/GenBank/DDBJ databases">
        <title>Genomic Encyclopedia of Type Strains, Phase IV (KMG-IV): sequencing the most valuable type-strain genomes for metagenomic binning, comparative biology and taxonomic classification.</title>
        <authorList>
            <person name="Goeker M."/>
        </authorList>
    </citation>
    <scope>NUCLEOTIDE SEQUENCE [LARGE SCALE GENOMIC DNA]</scope>
    <source>
        <strain evidence="2 3">DSM 103462</strain>
    </source>
</reference>
<dbReference type="InterPro" id="IPR036318">
    <property type="entry name" value="FAD-bd_PCMH-like_sf"/>
</dbReference>
<dbReference type="Pfam" id="PF00941">
    <property type="entry name" value="FAD_binding_5"/>
    <property type="match status" value="1"/>
</dbReference>
<keyword evidence="3" id="KW-1185">Reference proteome</keyword>
<dbReference type="Gene3D" id="3.30.465.10">
    <property type="match status" value="1"/>
</dbReference>
<dbReference type="GO" id="GO:0071949">
    <property type="term" value="F:FAD binding"/>
    <property type="evidence" value="ECO:0007669"/>
    <property type="project" value="InterPro"/>
</dbReference>
<dbReference type="RefSeq" id="WP_184657912.1">
    <property type="nucleotide sequence ID" value="NZ_CP031518.1"/>
</dbReference>
<dbReference type="EMBL" id="JACHFQ010000002">
    <property type="protein sequence ID" value="MBB5225540.1"/>
    <property type="molecule type" value="Genomic_DNA"/>
</dbReference>
<dbReference type="InterPro" id="IPR016166">
    <property type="entry name" value="FAD-bd_PCMH"/>
</dbReference>
<dbReference type="InterPro" id="IPR002346">
    <property type="entry name" value="Mopterin_DH_FAD-bd"/>
</dbReference>
<dbReference type="PANTHER" id="PTHR42659:SF9">
    <property type="entry name" value="XANTHINE DEHYDROGENASE FAD-BINDING SUBUNIT XDHB-RELATED"/>
    <property type="match status" value="1"/>
</dbReference>
<evidence type="ECO:0000313" key="2">
    <source>
        <dbReference type="EMBL" id="MBB5225540.1"/>
    </source>
</evidence>
<sequence>MPSTKTFFYAKNLNDVFYQLKNISELNIVGGCTSFVGKNLPDKALSIRDIADLKVIDKRERYIDLGAALSLSEIEDLGEANLPKIFYEAITTIANRNVRNIATVGGNICTKDFYNTLYAPLLALDARVEFMEEDDSHLQAIMRFDSIPHGMILSKVRLPLEEWEISVFRRLGPPNSINELSAGFAFLANSQKNQISDLRIAYAGSFKFRDIDLENKLIGAHLPLSNTAISNFMLEAEDFFNRAIKDKGVNDILKRQFWNLVKYSLEQLT</sequence>
<organism evidence="2 3">
    <name type="scientific">Treponema ruminis</name>
    <dbReference type="NCBI Taxonomy" id="744515"/>
    <lineage>
        <taxon>Bacteria</taxon>
        <taxon>Pseudomonadati</taxon>
        <taxon>Spirochaetota</taxon>
        <taxon>Spirochaetia</taxon>
        <taxon>Spirochaetales</taxon>
        <taxon>Treponemataceae</taxon>
        <taxon>Treponema</taxon>
    </lineage>
</organism>
<dbReference type="Proteomes" id="UP000518887">
    <property type="component" value="Unassembled WGS sequence"/>
</dbReference>
<protein>
    <submittedName>
        <fullName evidence="2">CO/xanthine dehydrogenase FAD-binding subunit</fullName>
    </submittedName>
</protein>